<keyword evidence="5" id="KW-0508">mRNA splicing</keyword>
<feature type="domain" description="CWF21" evidence="8">
    <location>
        <begin position="47"/>
        <end position="93"/>
    </location>
</feature>
<feature type="non-terminal residue" evidence="9">
    <location>
        <position position="127"/>
    </location>
</feature>
<gene>
    <name evidence="9" type="ORF">BCR33DRAFT_681902</name>
</gene>
<proteinExistence type="inferred from homology"/>
<evidence type="ECO:0000259" key="8">
    <source>
        <dbReference type="SMART" id="SM01115"/>
    </source>
</evidence>
<evidence type="ECO:0000313" key="9">
    <source>
        <dbReference type="EMBL" id="ORY39665.1"/>
    </source>
</evidence>
<feature type="non-terminal residue" evidence="9">
    <location>
        <position position="1"/>
    </location>
</feature>
<comment type="similarity">
    <text evidence="2">Belongs to the CWC21 family.</text>
</comment>
<evidence type="ECO:0000256" key="2">
    <source>
        <dbReference type="ARBA" id="ARBA00005954"/>
    </source>
</evidence>
<dbReference type="SMART" id="SM01115">
    <property type="entry name" value="cwf21"/>
    <property type="match status" value="1"/>
</dbReference>
<keyword evidence="4" id="KW-0747">Spliceosome</keyword>
<dbReference type="Gene3D" id="6.10.140.420">
    <property type="match status" value="1"/>
</dbReference>
<name>A0A1Y2C025_9FUNG</name>
<dbReference type="GO" id="GO:0006397">
    <property type="term" value="P:mRNA processing"/>
    <property type="evidence" value="ECO:0007669"/>
    <property type="project" value="UniProtKB-KW"/>
</dbReference>
<keyword evidence="3" id="KW-0507">mRNA processing</keyword>
<dbReference type="Pfam" id="PF08312">
    <property type="entry name" value="cwf21"/>
    <property type="match status" value="1"/>
</dbReference>
<dbReference type="InterPro" id="IPR013170">
    <property type="entry name" value="mRNA_splic_Cwf21_dom"/>
</dbReference>
<feature type="region of interest" description="Disordered" evidence="7">
    <location>
        <begin position="1"/>
        <end position="44"/>
    </location>
</feature>
<evidence type="ECO:0000256" key="4">
    <source>
        <dbReference type="ARBA" id="ARBA00022728"/>
    </source>
</evidence>
<sequence length="127" mass="14162">TARGSGTNGYVQQNKATLRPRQHFKSNDYNSATSQPPIHRQPNKDLIQHEKKRKVEIECLLLRDSLEQDGSLGEDEIDKRVDELRKKLLARLDSVSLDSSSSSSNNSHVVADAKQKLNQQAAQALGI</sequence>
<reference evidence="9 10" key="1">
    <citation type="submission" date="2016-07" db="EMBL/GenBank/DDBJ databases">
        <title>Pervasive Adenine N6-methylation of Active Genes in Fungi.</title>
        <authorList>
            <consortium name="DOE Joint Genome Institute"/>
            <person name="Mondo S.J."/>
            <person name="Dannebaum R.O."/>
            <person name="Kuo R.C."/>
            <person name="Labutti K."/>
            <person name="Haridas S."/>
            <person name="Kuo A."/>
            <person name="Salamov A."/>
            <person name="Ahrendt S.R."/>
            <person name="Lipzen A."/>
            <person name="Sullivan W."/>
            <person name="Andreopoulos W.B."/>
            <person name="Clum A."/>
            <person name="Lindquist E."/>
            <person name="Daum C."/>
            <person name="Ramamoorthy G.K."/>
            <person name="Gryganskyi A."/>
            <person name="Culley D."/>
            <person name="Magnuson J.K."/>
            <person name="James T.Y."/>
            <person name="O'Malley M.A."/>
            <person name="Stajich J.E."/>
            <person name="Spatafora J.W."/>
            <person name="Visel A."/>
            <person name="Grigoriev I.V."/>
        </authorList>
    </citation>
    <scope>NUCLEOTIDE SEQUENCE [LARGE SCALE GENOMIC DNA]</scope>
    <source>
        <strain evidence="9 10">JEL800</strain>
    </source>
</reference>
<protein>
    <submittedName>
        <fullName evidence="9">Cwf21-domain-containing protein</fullName>
    </submittedName>
</protein>
<feature type="compositionally biased region" description="Polar residues" evidence="7">
    <location>
        <begin position="27"/>
        <end position="36"/>
    </location>
</feature>
<keyword evidence="10" id="KW-1185">Reference proteome</keyword>
<evidence type="ECO:0000313" key="10">
    <source>
        <dbReference type="Proteomes" id="UP000193642"/>
    </source>
</evidence>
<evidence type="ECO:0000256" key="7">
    <source>
        <dbReference type="SAM" id="MobiDB-lite"/>
    </source>
</evidence>
<feature type="compositionally biased region" description="Polar residues" evidence="7">
    <location>
        <begin position="1"/>
        <end position="16"/>
    </location>
</feature>
<dbReference type="STRING" id="329046.A0A1Y2C025"/>
<evidence type="ECO:0000256" key="6">
    <source>
        <dbReference type="ARBA" id="ARBA00023242"/>
    </source>
</evidence>
<dbReference type="Proteomes" id="UP000193642">
    <property type="component" value="Unassembled WGS sequence"/>
</dbReference>
<dbReference type="PANTHER" id="PTHR36562:SF5">
    <property type="entry name" value="SERINE_ARGININE REPETITIVE MATRIX 2"/>
    <property type="match status" value="1"/>
</dbReference>
<dbReference type="GO" id="GO:0008380">
    <property type="term" value="P:RNA splicing"/>
    <property type="evidence" value="ECO:0007669"/>
    <property type="project" value="UniProtKB-KW"/>
</dbReference>
<evidence type="ECO:0000256" key="5">
    <source>
        <dbReference type="ARBA" id="ARBA00023187"/>
    </source>
</evidence>
<comment type="subcellular location">
    <subcellularLocation>
        <location evidence="1">Nucleus</location>
    </subcellularLocation>
</comment>
<evidence type="ECO:0000256" key="3">
    <source>
        <dbReference type="ARBA" id="ARBA00022664"/>
    </source>
</evidence>
<dbReference type="AlphaFoldDB" id="A0A1Y2C025"/>
<comment type="caution">
    <text evidence="9">The sequence shown here is derived from an EMBL/GenBank/DDBJ whole genome shotgun (WGS) entry which is preliminary data.</text>
</comment>
<dbReference type="InterPro" id="IPR051372">
    <property type="entry name" value="CWC21"/>
</dbReference>
<dbReference type="GO" id="GO:0005681">
    <property type="term" value="C:spliceosomal complex"/>
    <property type="evidence" value="ECO:0007669"/>
    <property type="project" value="UniProtKB-KW"/>
</dbReference>
<dbReference type="OrthoDB" id="10267305at2759"/>
<dbReference type="PANTHER" id="PTHR36562">
    <property type="entry name" value="SERINE/ARGININE REPETITIVE MATRIX 2"/>
    <property type="match status" value="1"/>
</dbReference>
<evidence type="ECO:0000256" key="1">
    <source>
        <dbReference type="ARBA" id="ARBA00004123"/>
    </source>
</evidence>
<keyword evidence="6" id="KW-0539">Nucleus</keyword>
<organism evidence="9 10">
    <name type="scientific">Rhizoclosmatium globosum</name>
    <dbReference type="NCBI Taxonomy" id="329046"/>
    <lineage>
        <taxon>Eukaryota</taxon>
        <taxon>Fungi</taxon>
        <taxon>Fungi incertae sedis</taxon>
        <taxon>Chytridiomycota</taxon>
        <taxon>Chytridiomycota incertae sedis</taxon>
        <taxon>Chytridiomycetes</taxon>
        <taxon>Chytridiales</taxon>
        <taxon>Chytriomycetaceae</taxon>
        <taxon>Rhizoclosmatium</taxon>
    </lineage>
</organism>
<dbReference type="CDD" id="cd21372">
    <property type="entry name" value="cwf21_CWC21-like"/>
    <property type="match status" value="1"/>
</dbReference>
<accession>A0A1Y2C025</accession>
<dbReference type="EMBL" id="MCGO01000039">
    <property type="protein sequence ID" value="ORY39665.1"/>
    <property type="molecule type" value="Genomic_DNA"/>
</dbReference>